<feature type="compositionally biased region" description="Basic and acidic residues" evidence="1">
    <location>
        <begin position="505"/>
        <end position="514"/>
    </location>
</feature>
<gene>
    <name evidence="3" type="ORF">DERP_005426</name>
</gene>
<comment type="caution">
    <text evidence="3">The sequence shown here is derived from an EMBL/GenBank/DDBJ whole genome shotgun (WGS) entry which is preliminary data.</text>
</comment>
<accession>A0ABQ8JN50</accession>
<proteinExistence type="predicted"/>
<reference evidence="3 4" key="2">
    <citation type="journal article" date="2022" name="Mol. Biol. Evol.">
        <title>Comparative Genomics Reveals Insights into the Divergent Evolution of Astigmatic Mites and Household Pest Adaptations.</title>
        <authorList>
            <person name="Xiong Q."/>
            <person name="Wan A.T."/>
            <person name="Liu X."/>
            <person name="Fung C.S."/>
            <person name="Xiao X."/>
            <person name="Malainual N."/>
            <person name="Hou J."/>
            <person name="Wang L."/>
            <person name="Wang M."/>
            <person name="Yang K.Y."/>
            <person name="Cui Y."/>
            <person name="Leung E.L."/>
            <person name="Nong W."/>
            <person name="Shin S.K."/>
            <person name="Au S.W."/>
            <person name="Jeong K.Y."/>
            <person name="Chew F.T."/>
            <person name="Hui J.H."/>
            <person name="Leung T.F."/>
            <person name="Tungtrongchitr A."/>
            <person name="Zhong N."/>
            <person name="Liu Z."/>
            <person name="Tsui S.K."/>
        </authorList>
    </citation>
    <scope>NUCLEOTIDE SEQUENCE [LARGE SCALE GENOMIC DNA]</scope>
    <source>
        <strain evidence="3">Derp</strain>
    </source>
</reference>
<evidence type="ECO:0000313" key="4">
    <source>
        <dbReference type="Proteomes" id="UP000887458"/>
    </source>
</evidence>
<dbReference type="EMBL" id="NJHN03000031">
    <property type="protein sequence ID" value="KAH9423843.1"/>
    <property type="molecule type" value="Genomic_DNA"/>
</dbReference>
<feature type="transmembrane region" description="Helical" evidence="2">
    <location>
        <begin position="460"/>
        <end position="484"/>
    </location>
</feature>
<keyword evidence="2" id="KW-1133">Transmembrane helix</keyword>
<keyword evidence="2" id="KW-0812">Transmembrane</keyword>
<evidence type="ECO:0000256" key="2">
    <source>
        <dbReference type="SAM" id="Phobius"/>
    </source>
</evidence>
<evidence type="ECO:0000256" key="1">
    <source>
        <dbReference type="SAM" id="MobiDB-lite"/>
    </source>
</evidence>
<feature type="compositionally biased region" description="Polar residues" evidence="1">
    <location>
        <begin position="516"/>
        <end position="531"/>
    </location>
</feature>
<feature type="region of interest" description="Disordered" evidence="1">
    <location>
        <begin position="568"/>
        <end position="590"/>
    </location>
</feature>
<feature type="compositionally biased region" description="Polar residues" evidence="1">
    <location>
        <begin position="568"/>
        <end position="582"/>
    </location>
</feature>
<dbReference type="Proteomes" id="UP000887458">
    <property type="component" value="Unassembled WGS sequence"/>
</dbReference>
<reference evidence="3 4" key="1">
    <citation type="journal article" date="2018" name="J. Allergy Clin. Immunol.">
        <title>High-quality assembly of Dermatophagoides pteronyssinus genome and transcriptome reveals a wide range of novel allergens.</title>
        <authorList>
            <person name="Liu X.Y."/>
            <person name="Yang K.Y."/>
            <person name="Wang M.Q."/>
            <person name="Kwok J.S."/>
            <person name="Zeng X."/>
            <person name="Yang Z."/>
            <person name="Xiao X.J."/>
            <person name="Lau C.P."/>
            <person name="Li Y."/>
            <person name="Huang Z.M."/>
            <person name="Ba J.G."/>
            <person name="Yim A.K."/>
            <person name="Ouyang C.Y."/>
            <person name="Ngai S.M."/>
            <person name="Chan T.F."/>
            <person name="Leung E.L."/>
            <person name="Liu L."/>
            <person name="Liu Z.G."/>
            <person name="Tsui S.K."/>
        </authorList>
    </citation>
    <scope>NUCLEOTIDE SEQUENCE [LARGE SCALE GENOMIC DNA]</scope>
    <source>
        <strain evidence="3">Derp</strain>
    </source>
</reference>
<evidence type="ECO:0008006" key="5">
    <source>
        <dbReference type="Google" id="ProtNLM"/>
    </source>
</evidence>
<keyword evidence="2" id="KW-0472">Membrane</keyword>
<name>A0ABQ8JN50_DERPT</name>
<protein>
    <recommendedName>
        <fullName evidence="5">EGF-like domain-containing protein</fullName>
    </recommendedName>
</protein>
<feature type="region of interest" description="Disordered" evidence="1">
    <location>
        <begin position="505"/>
        <end position="555"/>
    </location>
</feature>
<evidence type="ECO:0000313" key="3">
    <source>
        <dbReference type="EMBL" id="KAH9423843.1"/>
    </source>
</evidence>
<sequence>MCDRIRYQIINLYINVCGIDVGEQYVRMMSKERLNNRLGLLANFEKQVKKLRSILNEKIVTINDNGSIILNDLLMKLDKISIYVKYLDLEWKKWFKFSNEMIYCVDRFDNELSNEMRNELKQILNIPNDWNKENNQSTKQIDQFIQMIKTLQELWYVVESVHETIMKNGCHDYFIWLCGEFSKILIFHNNATSAKDSFTFVHLFSTKCRIVFFDFCREGIYQGYNDNVRMINSELITKLCRSDFLPKNLIFIDNHNHHNGFVDAFKFTDRFCNYTAYPTNGCEESEFTTCIDNKCACRDESDYIIMGRFCTKKLCSNGEFFDAVKQKCSEQSKASSDFTENHCRYDYHCFGQHIRCRRQAWNYICFCEPGFQYDSYSKLCLPKHGIGGHCKHNNDCDDTTLRKMFCDFNQKQNDNGNDDNDRKSSSGTCQCQENHRYNYIIDGCEALADINEREHNMRTLVLLFVAAGLLFGLALTCNFSFFGLGTKNQEIFLQQLKAEERIRQMKRDRDRLSRAENGQMSNENATTTTIQPEPKIISLNGKDNNDNDDNQQQQPSTLNVVDNSTIIQQQQNESTNKSSVPSRKSLIMLE</sequence>
<keyword evidence="4" id="KW-1185">Reference proteome</keyword>
<organism evidence="3 4">
    <name type="scientific">Dermatophagoides pteronyssinus</name>
    <name type="common">European house dust mite</name>
    <dbReference type="NCBI Taxonomy" id="6956"/>
    <lineage>
        <taxon>Eukaryota</taxon>
        <taxon>Metazoa</taxon>
        <taxon>Ecdysozoa</taxon>
        <taxon>Arthropoda</taxon>
        <taxon>Chelicerata</taxon>
        <taxon>Arachnida</taxon>
        <taxon>Acari</taxon>
        <taxon>Acariformes</taxon>
        <taxon>Sarcoptiformes</taxon>
        <taxon>Astigmata</taxon>
        <taxon>Psoroptidia</taxon>
        <taxon>Analgoidea</taxon>
        <taxon>Pyroglyphidae</taxon>
        <taxon>Dermatophagoidinae</taxon>
        <taxon>Dermatophagoides</taxon>
    </lineage>
</organism>